<dbReference type="AlphaFoldDB" id="A0A494XRX5"/>
<proteinExistence type="predicted"/>
<dbReference type="RefSeq" id="WP_121276972.1">
    <property type="nucleotide sequence ID" value="NZ_RBZV01000002.1"/>
</dbReference>
<dbReference type="Gene3D" id="1.20.1290.10">
    <property type="entry name" value="AhpD-like"/>
    <property type="match status" value="1"/>
</dbReference>
<feature type="domain" description="Carboxymuconolactone decarboxylase-like" evidence="1">
    <location>
        <begin position="47"/>
        <end position="120"/>
    </location>
</feature>
<dbReference type="PANTHER" id="PTHR33570:SF10">
    <property type="entry name" value="GAMMA-CARBOXYMUCONOLACTONE DECARBOXYLASE"/>
    <property type="match status" value="1"/>
</dbReference>
<dbReference type="Pfam" id="PF02627">
    <property type="entry name" value="CMD"/>
    <property type="match status" value="1"/>
</dbReference>
<dbReference type="EMBL" id="RBZV01000002">
    <property type="protein sequence ID" value="RKP50884.1"/>
    <property type="molecule type" value="Genomic_DNA"/>
</dbReference>
<dbReference type="SUPFAM" id="SSF69118">
    <property type="entry name" value="AhpD-like"/>
    <property type="match status" value="1"/>
</dbReference>
<accession>A0A494XRX5</accession>
<dbReference type="GO" id="GO:0051920">
    <property type="term" value="F:peroxiredoxin activity"/>
    <property type="evidence" value="ECO:0007669"/>
    <property type="project" value="InterPro"/>
</dbReference>
<keyword evidence="3" id="KW-1185">Reference proteome</keyword>
<organism evidence="2 3">
    <name type="scientific">Trinickia fusca</name>
    <dbReference type="NCBI Taxonomy" id="2419777"/>
    <lineage>
        <taxon>Bacteria</taxon>
        <taxon>Pseudomonadati</taxon>
        <taxon>Pseudomonadota</taxon>
        <taxon>Betaproteobacteria</taxon>
        <taxon>Burkholderiales</taxon>
        <taxon>Burkholderiaceae</taxon>
        <taxon>Trinickia</taxon>
    </lineage>
</organism>
<dbReference type="Proteomes" id="UP000280434">
    <property type="component" value="Unassembled WGS sequence"/>
</dbReference>
<dbReference type="InterPro" id="IPR003779">
    <property type="entry name" value="CMD-like"/>
</dbReference>
<evidence type="ECO:0000313" key="3">
    <source>
        <dbReference type="Proteomes" id="UP000280434"/>
    </source>
</evidence>
<protein>
    <submittedName>
        <fullName evidence="2">Carboxymuconolactone decarboxylase family protein</fullName>
    </submittedName>
</protein>
<name>A0A494XRX5_9BURK</name>
<gene>
    <name evidence="2" type="ORF">D7S89_07385</name>
</gene>
<evidence type="ECO:0000259" key="1">
    <source>
        <dbReference type="Pfam" id="PF02627"/>
    </source>
</evidence>
<sequence length="128" mass="13631">MTPDTTLRSRGLELLDQLHGGHAGAAMVAELEDVCPAFADMTIDWAIGSIMDRPGLDLITRELVLIASCVTMGHAMPQLRAHAEAALKIGATKQQVVETILQLTFYAGGPAVRNALVALKDLLATKPE</sequence>
<dbReference type="PANTHER" id="PTHR33570">
    <property type="entry name" value="4-CARBOXYMUCONOLACTONE DECARBOXYLASE FAMILY PROTEIN"/>
    <property type="match status" value="1"/>
</dbReference>
<dbReference type="OrthoDB" id="9793083at2"/>
<evidence type="ECO:0000313" key="2">
    <source>
        <dbReference type="EMBL" id="RKP50884.1"/>
    </source>
</evidence>
<comment type="caution">
    <text evidence="2">The sequence shown here is derived from an EMBL/GenBank/DDBJ whole genome shotgun (WGS) entry which is preliminary data.</text>
</comment>
<dbReference type="InterPro" id="IPR052512">
    <property type="entry name" value="4CMD/NDH-1_regulator"/>
</dbReference>
<reference evidence="2 3" key="1">
    <citation type="submission" date="2018-10" db="EMBL/GenBank/DDBJ databases">
        <title>Paraburkholderia sp. 7MK8-2, isolated from soil.</title>
        <authorList>
            <person name="Gao Z.-H."/>
            <person name="Qiu L.-H."/>
        </authorList>
    </citation>
    <scope>NUCLEOTIDE SEQUENCE [LARGE SCALE GENOMIC DNA]</scope>
    <source>
        <strain evidence="2 3">7MK8-2</strain>
    </source>
</reference>
<dbReference type="InterPro" id="IPR029032">
    <property type="entry name" value="AhpD-like"/>
</dbReference>